<sequence length="460" mass="51989">MLRRMAFSLFLALVVLMATGGGRGRGRGRGCGRREYTKRTRIEEDTSGSYFDYYESSFEGEAEIEERTTKGKGKILETSRRKRGASSSPRQSTGGPVIREQGSSERERRSKHAAEAQSVDAQRQKAFASRTCLAERFVNFNELIREVSDFGHLLQRAVIEPVGMIQARAAFCVELIREFYMRGKVLAEDQETGTYLFETYVRGKKILVSPHTLGDMYGLNVDTSGLQYTHGMIQQSSHWNTVINAICKSGTWTNRLYVESKDLKPEYHILSLVICYNVLPTIGTKRIRWDRLVLLYLLGHPERAEGLNVNIPFLMWQKMTHVIQSSGQRELLPFPILITRILESNEVDTTCNKYDYGLGPIDGVTLAKSISTLKTFQQTKAYTTATSSLAARPAEREGSSSSGGVITMESLHHEVRTIKKRVEQGFKKMEEMFKKVEDDVKKILEMLGCRHDNIAAVTPD</sequence>
<reference evidence="5" key="2">
    <citation type="submission" date="2025-08" db="UniProtKB">
        <authorList>
            <consortium name="RefSeq"/>
        </authorList>
    </citation>
    <scope>IDENTIFICATION</scope>
    <source>
        <tissue evidence="5">Leaf</tissue>
    </source>
</reference>
<evidence type="ECO:0000313" key="5">
    <source>
        <dbReference type="RefSeq" id="XP_020106073.1"/>
    </source>
</evidence>
<protein>
    <submittedName>
        <fullName evidence="5">Uncharacterized protein LOC109722423 isoform X1</fullName>
    </submittedName>
</protein>
<evidence type="ECO:0000256" key="1">
    <source>
        <dbReference type="SAM" id="MobiDB-lite"/>
    </source>
</evidence>
<dbReference type="GeneID" id="109722423"/>
<dbReference type="InterPro" id="IPR046796">
    <property type="entry name" value="Transposase_32_dom"/>
</dbReference>
<name>A0A6P5GJ08_ANACO</name>
<feature type="chain" id="PRO_5028174556" evidence="2">
    <location>
        <begin position="25"/>
        <end position="460"/>
    </location>
</feature>
<organism evidence="4 5">
    <name type="scientific">Ananas comosus</name>
    <name type="common">Pineapple</name>
    <name type="synonym">Ananas ananas</name>
    <dbReference type="NCBI Taxonomy" id="4615"/>
    <lineage>
        <taxon>Eukaryota</taxon>
        <taxon>Viridiplantae</taxon>
        <taxon>Streptophyta</taxon>
        <taxon>Embryophyta</taxon>
        <taxon>Tracheophyta</taxon>
        <taxon>Spermatophyta</taxon>
        <taxon>Magnoliopsida</taxon>
        <taxon>Liliopsida</taxon>
        <taxon>Poales</taxon>
        <taxon>Bromeliaceae</taxon>
        <taxon>Bromelioideae</taxon>
        <taxon>Ananas</taxon>
    </lineage>
</organism>
<keyword evidence="4" id="KW-1185">Reference proteome</keyword>
<dbReference type="AlphaFoldDB" id="A0A6P5GJ08"/>
<dbReference type="OrthoDB" id="1559178at2759"/>
<dbReference type="RefSeq" id="XP_020106073.1">
    <property type="nucleotide sequence ID" value="XM_020250484.1"/>
</dbReference>
<feature type="compositionally biased region" description="Basic and acidic residues" evidence="1">
    <location>
        <begin position="65"/>
        <end position="79"/>
    </location>
</feature>
<evidence type="ECO:0000256" key="2">
    <source>
        <dbReference type="SAM" id="SignalP"/>
    </source>
</evidence>
<dbReference type="Pfam" id="PF20167">
    <property type="entry name" value="Transposase_32"/>
    <property type="match status" value="1"/>
</dbReference>
<dbReference type="Proteomes" id="UP000515123">
    <property type="component" value="Linkage group 16"/>
</dbReference>
<evidence type="ECO:0000313" key="4">
    <source>
        <dbReference type="Proteomes" id="UP000515123"/>
    </source>
</evidence>
<gene>
    <name evidence="5" type="primary">LOC109722423</name>
</gene>
<feature type="compositionally biased region" description="Polar residues" evidence="1">
    <location>
        <begin position="85"/>
        <end position="94"/>
    </location>
</feature>
<proteinExistence type="predicted"/>
<reference evidence="4" key="1">
    <citation type="journal article" date="2015" name="Nat. Genet.">
        <title>The pineapple genome and the evolution of CAM photosynthesis.</title>
        <authorList>
            <person name="Ming R."/>
            <person name="VanBuren R."/>
            <person name="Wai C.M."/>
            <person name="Tang H."/>
            <person name="Schatz M.C."/>
            <person name="Bowers J.E."/>
            <person name="Lyons E."/>
            <person name="Wang M.L."/>
            <person name="Chen J."/>
            <person name="Biggers E."/>
            <person name="Zhang J."/>
            <person name="Huang L."/>
            <person name="Zhang L."/>
            <person name="Miao W."/>
            <person name="Zhang J."/>
            <person name="Ye Z."/>
            <person name="Miao C."/>
            <person name="Lin Z."/>
            <person name="Wang H."/>
            <person name="Zhou H."/>
            <person name="Yim W.C."/>
            <person name="Priest H.D."/>
            <person name="Zheng C."/>
            <person name="Woodhouse M."/>
            <person name="Edger P.P."/>
            <person name="Guyot R."/>
            <person name="Guo H.B."/>
            <person name="Guo H."/>
            <person name="Zheng G."/>
            <person name="Singh R."/>
            <person name="Sharma A."/>
            <person name="Min X."/>
            <person name="Zheng Y."/>
            <person name="Lee H."/>
            <person name="Gurtowski J."/>
            <person name="Sedlazeck F.J."/>
            <person name="Harkess A."/>
            <person name="McKain M.R."/>
            <person name="Liao Z."/>
            <person name="Fang J."/>
            <person name="Liu J."/>
            <person name="Zhang X."/>
            <person name="Zhang Q."/>
            <person name="Hu W."/>
            <person name="Qin Y."/>
            <person name="Wang K."/>
            <person name="Chen L.Y."/>
            <person name="Shirley N."/>
            <person name="Lin Y.R."/>
            <person name="Liu L.Y."/>
            <person name="Hernandez A.G."/>
            <person name="Wright C.L."/>
            <person name="Bulone V."/>
            <person name="Tuskan G.A."/>
            <person name="Heath K."/>
            <person name="Zee F."/>
            <person name="Moore P.H."/>
            <person name="Sunkar R."/>
            <person name="Leebens-Mack J.H."/>
            <person name="Mockler T."/>
            <person name="Bennetzen J.L."/>
            <person name="Freeling M."/>
            <person name="Sankoff D."/>
            <person name="Paterson A.H."/>
            <person name="Zhu X."/>
            <person name="Yang X."/>
            <person name="Smith J.A."/>
            <person name="Cushman J.C."/>
            <person name="Paull R.E."/>
            <person name="Yu Q."/>
        </authorList>
    </citation>
    <scope>NUCLEOTIDE SEQUENCE [LARGE SCALE GENOMIC DNA]</scope>
    <source>
        <strain evidence="4">cv. F153</strain>
    </source>
</reference>
<accession>A0A6P5GJ08</accession>
<feature type="compositionally biased region" description="Basic and acidic residues" evidence="1">
    <location>
        <begin position="102"/>
        <end position="114"/>
    </location>
</feature>
<keyword evidence="2" id="KW-0732">Signal</keyword>
<feature type="signal peptide" evidence="2">
    <location>
        <begin position="1"/>
        <end position="24"/>
    </location>
</feature>
<feature type="region of interest" description="Disordered" evidence="1">
    <location>
        <begin position="64"/>
        <end position="120"/>
    </location>
</feature>
<evidence type="ECO:0000259" key="3">
    <source>
        <dbReference type="Pfam" id="PF20167"/>
    </source>
</evidence>
<feature type="domain" description="Putative plant transposon protein" evidence="3">
    <location>
        <begin position="165"/>
        <end position="348"/>
    </location>
</feature>